<feature type="region of interest" description="Disordered" evidence="3">
    <location>
        <begin position="1"/>
        <end position="52"/>
    </location>
</feature>
<keyword evidence="5" id="KW-1185">Reference proteome</keyword>
<organism evidence="4 5">
    <name type="scientific">Datura stramonium</name>
    <name type="common">Jimsonweed</name>
    <name type="synonym">Common thornapple</name>
    <dbReference type="NCBI Taxonomy" id="4076"/>
    <lineage>
        <taxon>Eukaryota</taxon>
        <taxon>Viridiplantae</taxon>
        <taxon>Streptophyta</taxon>
        <taxon>Embryophyta</taxon>
        <taxon>Tracheophyta</taxon>
        <taxon>Spermatophyta</taxon>
        <taxon>Magnoliopsida</taxon>
        <taxon>eudicotyledons</taxon>
        <taxon>Gunneridae</taxon>
        <taxon>Pentapetalae</taxon>
        <taxon>asterids</taxon>
        <taxon>lamiids</taxon>
        <taxon>Solanales</taxon>
        <taxon>Solanaceae</taxon>
        <taxon>Solanoideae</taxon>
        <taxon>Datureae</taxon>
        <taxon>Datura</taxon>
    </lineage>
</organism>
<comment type="similarity">
    <text evidence="1">Belongs to the SPIRAL1 family.</text>
</comment>
<dbReference type="PANTHER" id="PTHR33403">
    <property type="entry name" value="SPR1"/>
    <property type="match status" value="1"/>
</dbReference>
<name>A0ABS8T7U1_DATST</name>
<comment type="caution">
    <text evidence="4">The sequence shown here is derived from an EMBL/GenBank/DDBJ whole genome shotgun (WGS) entry which is preliminary data.</text>
</comment>
<keyword evidence="2" id="KW-0493">Microtubule</keyword>
<accession>A0ABS8T7U1</accession>
<evidence type="ECO:0000256" key="3">
    <source>
        <dbReference type="SAM" id="MobiDB-lite"/>
    </source>
</evidence>
<evidence type="ECO:0000313" key="4">
    <source>
        <dbReference type="EMBL" id="MCD7467029.1"/>
    </source>
</evidence>
<dbReference type="InterPro" id="IPR039613">
    <property type="entry name" value="SPR1/2/3/4/5"/>
</dbReference>
<evidence type="ECO:0000256" key="1">
    <source>
        <dbReference type="ARBA" id="ARBA00009656"/>
    </source>
</evidence>
<dbReference type="Proteomes" id="UP000823775">
    <property type="component" value="Unassembled WGS sequence"/>
</dbReference>
<sequence length="139" mass="15387">MGRGVSAGGSQSSLSYLFGSGEPANNSQTTRNQEKAPTNEPASKLAVVSQPVDKTENVPARIHSSNINNYFCADGQNCGNFLIGIRPRLMEDAPPKVKHKCDQSKRRFKSYANDSSSCQSLLFITIFWRWLAIRNWSCT</sequence>
<evidence type="ECO:0000256" key="2">
    <source>
        <dbReference type="ARBA" id="ARBA00022701"/>
    </source>
</evidence>
<dbReference type="EMBL" id="JACEIK010001191">
    <property type="protein sequence ID" value="MCD7467029.1"/>
    <property type="molecule type" value="Genomic_DNA"/>
</dbReference>
<evidence type="ECO:0000313" key="5">
    <source>
        <dbReference type="Proteomes" id="UP000823775"/>
    </source>
</evidence>
<protein>
    <submittedName>
        <fullName evidence="4">Uncharacterized protein</fullName>
    </submittedName>
</protein>
<reference evidence="4 5" key="1">
    <citation type="journal article" date="2021" name="BMC Genomics">
        <title>Datura genome reveals duplications of psychoactive alkaloid biosynthetic genes and high mutation rate following tissue culture.</title>
        <authorList>
            <person name="Rajewski A."/>
            <person name="Carter-House D."/>
            <person name="Stajich J."/>
            <person name="Litt A."/>
        </authorList>
    </citation>
    <scope>NUCLEOTIDE SEQUENCE [LARGE SCALE GENOMIC DNA]</scope>
    <source>
        <strain evidence="4">AR-01</strain>
    </source>
</reference>
<gene>
    <name evidence="4" type="ORF">HAX54_004201</name>
</gene>
<dbReference type="PANTHER" id="PTHR33403:SF27">
    <property type="entry name" value="PROTEIN SPIRAL1-LIKE 3"/>
    <property type="match status" value="1"/>
</dbReference>
<proteinExistence type="inferred from homology"/>